<feature type="transmembrane region" description="Helical" evidence="1">
    <location>
        <begin position="73"/>
        <end position="93"/>
    </location>
</feature>
<gene>
    <name evidence="5" type="ORF">SERLADRAFT_350774</name>
</gene>
<dbReference type="EMBL" id="GL945437">
    <property type="protein sequence ID" value="EGO22604.1"/>
    <property type="molecule type" value="Genomic_DNA"/>
</dbReference>
<keyword evidence="1" id="KW-0812">Transmembrane</keyword>
<feature type="transmembrane region" description="Helical" evidence="1">
    <location>
        <begin position="364"/>
        <end position="388"/>
    </location>
</feature>
<feature type="transmembrane region" description="Helical" evidence="1">
    <location>
        <begin position="242"/>
        <end position="260"/>
    </location>
</feature>
<feature type="chain" id="PRO_5003376235" description="Protein YTP1-like C-terminal domain-containing protein" evidence="2">
    <location>
        <begin position="24"/>
        <end position="436"/>
    </location>
</feature>
<evidence type="ECO:0000259" key="3">
    <source>
        <dbReference type="Pfam" id="PF10348"/>
    </source>
</evidence>
<sequence length="436" mass="48358">MPKLSTLPTFLSALVLTAVVVSAHEHHDELSEEEATAPVDTILWIHMGLQALVWGILFPVGMVLGITRSRWHVPLQSAGFALTIAGIVLGHSHKGRQFLPSAHGVFANVLFIPIFAQLLLGIYLKLHIHERTIRPYAVIAHGIVGKSYPVLGWTQMLLGVIAFRGYCRDHLGQCLAHYIMGSGFVAYGVIMAILLVVGEAWVKRSGRSPEWWDSWVITLWVSLNTFTEHRGSTWSVKDMQHTIIGIVWWTGGILGIFVSQNNQRNVVPGLIIILTGWAMSQHAQALEISTKVHTTFGYTLMLAGFSRIVEICFVPSKPSDVDDGKMAAARAFRHLPPFVSPKILFMSATDEELDYVHDNGMDHVTYLLIMFSLAFALYTLILTLIRLFSTTGRNAQSFSTTGNNIELASPRSLSKWYAPVPRDDVATHILGPDEDD</sequence>
<accession>F8P373</accession>
<name>F8P373_SERL9</name>
<dbReference type="PANTHER" id="PTHR31685:SF2">
    <property type="entry name" value="PROTEIN YTP1"/>
    <property type="match status" value="1"/>
</dbReference>
<organism>
    <name type="scientific">Serpula lacrymans var. lacrymans (strain S7.9)</name>
    <name type="common">Dry rot fungus</name>
    <dbReference type="NCBI Taxonomy" id="578457"/>
    <lineage>
        <taxon>Eukaryota</taxon>
        <taxon>Fungi</taxon>
        <taxon>Dikarya</taxon>
        <taxon>Basidiomycota</taxon>
        <taxon>Agaricomycotina</taxon>
        <taxon>Agaricomycetes</taxon>
        <taxon>Agaricomycetidae</taxon>
        <taxon>Boletales</taxon>
        <taxon>Coniophorineae</taxon>
        <taxon>Serpulaceae</taxon>
        <taxon>Serpula</taxon>
    </lineage>
</organism>
<dbReference type="PANTHER" id="PTHR31685">
    <property type="entry name" value="INTEGRAL MEMBRANE PROTEIN (AFU_ORTHOLOGUE AFUA_6G12730)-RELATED"/>
    <property type="match status" value="1"/>
</dbReference>
<evidence type="ECO:0000256" key="1">
    <source>
        <dbReference type="SAM" id="Phobius"/>
    </source>
</evidence>
<dbReference type="RefSeq" id="XP_007321142.1">
    <property type="nucleotide sequence ID" value="XM_007321080.1"/>
</dbReference>
<proteinExistence type="predicted"/>
<feature type="transmembrane region" description="Helical" evidence="1">
    <location>
        <begin position="105"/>
        <end position="124"/>
    </location>
</feature>
<feature type="signal peptide" evidence="2">
    <location>
        <begin position="1"/>
        <end position="23"/>
    </location>
</feature>
<dbReference type="Pfam" id="PF10348">
    <property type="entry name" value="DUF2427"/>
    <property type="match status" value="1"/>
</dbReference>
<evidence type="ECO:0000313" key="5">
    <source>
        <dbReference type="EMBL" id="EGO22604.1"/>
    </source>
</evidence>
<evidence type="ECO:0008006" key="6">
    <source>
        <dbReference type="Google" id="ProtNLM"/>
    </source>
</evidence>
<dbReference type="GeneID" id="18809270"/>
<feature type="domain" description="DUF2427" evidence="3">
    <location>
        <begin position="31"/>
        <end position="127"/>
    </location>
</feature>
<dbReference type="AlphaFoldDB" id="F8P373"/>
<dbReference type="InterPro" id="IPR018825">
    <property type="entry name" value="DUF2427"/>
</dbReference>
<keyword evidence="1" id="KW-1133">Transmembrane helix</keyword>
<dbReference type="Proteomes" id="UP000008064">
    <property type="component" value="Unassembled WGS sequence"/>
</dbReference>
<keyword evidence="2" id="KW-0732">Signal</keyword>
<feature type="transmembrane region" description="Helical" evidence="1">
    <location>
        <begin position="47"/>
        <end position="66"/>
    </location>
</feature>
<feature type="domain" description="Protein YTP1-like C-terminal" evidence="4">
    <location>
        <begin position="152"/>
        <end position="386"/>
    </location>
</feature>
<protein>
    <recommendedName>
        <fullName evidence="6">Protein YTP1-like C-terminal domain-containing protein</fullName>
    </recommendedName>
</protein>
<dbReference type="KEGG" id="sla:SERLADRAFT_350774"/>
<reference evidence="5" key="1">
    <citation type="submission" date="2011-04" db="EMBL/GenBank/DDBJ databases">
        <title>Evolution of plant cell wall degrading machinery underlies the functional diversity of forest fungi.</title>
        <authorList>
            <consortium name="US DOE Joint Genome Institute (JGI-PGF)"/>
            <person name="Eastwood D.C."/>
            <person name="Floudas D."/>
            <person name="Binder M."/>
            <person name="Majcherczyk A."/>
            <person name="Schneider P."/>
            <person name="Aerts A."/>
            <person name="Asiegbu F.O."/>
            <person name="Baker S.E."/>
            <person name="Barry K."/>
            <person name="Bendiksby M."/>
            <person name="Blumentritt M."/>
            <person name="Coutinho P.M."/>
            <person name="Cullen D."/>
            <person name="Cullen D."/>
            <person name="Gathman A."/>
            <person name="Goodell B."/>
            <person name="Henrissat B."/>
            <person name="Ihrmark K."/>
            <person name="Kauserud H."/>
            <person name="Kohler A."/>
            <person name="LaButti K."/>
            <person name="Lapidus A."/>
            <person name="Lavin J.L."/>
            <person name="Lee Y.-H."/>
            <person name="Lindquist E."/>
            <person name="Lilly W."/>
            <person name="Lucas S."/>
            <person name="Morin E."/>
            <person name="Murat C."/>
            <person name="Oguiza J.A."/>
            <person name="Park J."/>
            <person name="Pisabarro A.G."/>
            <person name="Riley R."/>
            <person name="Rosling A."/>
            <person name="Salamov A."/>
            <person name="Schmidt O."/>
            <person name="Schmutz J."/>
            <person name="Skrede I."/>
            <person name="Stenlid J."/>
            <person name="Wiebenga A."/>
            <person name="Xie X."/>
            <person name="Kues U."/>
            <person name="Hibbett D.S."/>
            <person name="Hoffmeister D."/>
            <person name="Hogberg N."/>
            <person name="Martin F."/>
            <person name="Grigoriev I.V."/>
            <person name="Watkinson S.C."/>
        </authorList>
    </citation>
    <scope>NUCLEOTIDE SEQUENCE</scope>
    <source>
        <strain evidence="5">S7.9</strain>
    </source>
</reference>
<feature type="transmembrane region" description="Helical" evidence="1">
    <location>
        <begin position="175"/>
        <end position="197"/>
    </location>
</feature>
<dbReference type="OrthoDB" id="4137487at2759"/>
<evidence type="ECO:0000256" key="2">
    <source>
        <dbReference type="SAM" id="SignalP"/>
    </source>
</evidence>
<dbReference type="CDD" id="cd08760">
    <property type="entry name" value="Cyt_b561_FRRS1_like"/>
    <property type="match status" value="1"/>
</dbReference>
<evidence type="ECO:0000259" key="4">
    <source>
        <dbReference type="Pfam" id="PF10355"/>
    </source>
</evidence>
<feature type="transmembrane region" description="Helical" evidence="1">
    <location>
        <begin position="266"/>
        <end position="283"/>
    </location>
</feature>
<dbReference type="Pfam" id="PF10355">
    <property type="entry name" value="Ytp1"/>
    <property type="match status" value="1"/>
</dbReference>
<keyword evidence="1" id="KW-0472">Membrane</keyword>
<dbReference type="HOGENOM" id="CLU_034579_0_0_1"/>
<dbReference type="InterPro" id="IPR018827">
    <property type="entry name" value="YTP1_C"/>
</dbReference>